<organism evidence="3">
    <name type="scientific">Desulfurivibrio alkaliphilus</name>
    <dbReference type="NCBI Taxonomy" id="427923"/>
    <lineage>
        <taxon>Bacteria</taxon>
        <taxon>Pseudomonadati</taxon>
        <taxon>Thermodesulfobacteriota</taxon>
        <taxon>Desulfobulbia</taxon>
        <taxon>Desulfobulbales</taxon>
        <taxon>Desulfobulbaceae</taxon>
        <taxon>Desulfurivibrio</taxon>
    </lineage>
</organism>
<protein>
    <submittedName>
        <fullName evidence="3">ABC transporter substrate-binding protein</fullName>
    </submittedName>
</protein>
<dbReference type="Pfam" id="PF00496">
    <property type="entry name" value="SBP_bac_5"/>
    <property type="match status" value="1"/>
</dbReference>
<dbReference type="GO" id="GO:0030288">
    <property type="term" value="C:outer membrane-bounded periplasmic space"/>
    <property type="evidence" value="ECO:0007669"/>
    <property type="project" value="TreeGrafter"/>
</dbReference>
<dbReference type="Gene3D" id="3.10.105.10">
    <property type="entry name" value="Dipeptide-binding Protein, Domain 3"/>
    <property type="match status" value="1"/>
</dbReference>
<feature type="domain" description="Solute-binding protein family 5" evidence="2">
    <location>
        <begin position="127"/>
        <end position="531"/>
    </location>
</feature>
<dbReference type="GO" id="GO:0042884">
    <property type="term" value="P:microcin transport"/>
    <property type="evidence" value="ECO:0007669"/>
    <property type="project" value="TreeGrafter"/>
</dbReference>
<name>A0A7C2XAX1_9BACT</name>
<dbReference type="PIRSF" id="PIRSF002741">
    <property type="entry name" value="MppA"/>
    <property type="match status" value="1"/>
</dbReference>
<accession>A0A7C2XAX1</accession>
<dbReference type="GO" id="GO:0043190">
    <property type="term" value="C:ATP-binding cassette (ABC) transporter complex"/>
    <property type="evidence" value="ECO:0007669"/>
    <property type="project" value="InterPro"/>
</dbReference>
<dbReference type="AlphaFoldDB" id="A0A7C2XAX1"/>
<proteinExistence type="predicted"/>
<dbReference type="GO" id="GO:1904680">
    <property type="term" value="F:peptide transmembrane transporter activity"/>
    <property type="evidence" value="ECO:0007669"/>
    <property type="project" value="TreeGrafter"/>
</dbReference>
<dbReference type="InterPro" id="IPR039424">
    <property type="entry name" value="SBP_5"/>
</dbReference>
<dbReference type="SUPFAM" id="SSF53850">
    <property type="entry name" value="Periplasmic binding protein-like II"/>
    <property type="match status" value="1"/>
</dbReference>
<evidence type="ECO:0000313" key="3">
    <source>
        <dbReference type="EMBL" id="HET98635.1"/>
    </source>
</evidence>
<dbReference type="Gene3D" id="3.40.190.10">
    <property type="entry name" value="Periplasmic binding protein-like II"/>
    <property type="match status" value="1"/>
</dbReference>
<comment type="caution">
    <text evidence="3">The sequence shown here is derived from an EMBL/GenBank/DDBJ whole genome shotgun (WGS) entry which is preliminary data.</text>
</comment>
<dbReference type="GO" id="GO:0015833">
    <property type="term" value="P:peptide transport"/>
    <property type="evidence" value="ECO:0007669"/>
    <property type="project" value="TreeGrafter"/>
</dbReference>
<gene>
    <name evidence="3" type="ORF">ENN98_08145</name>
</gene>
<keyword evidence="1" id="KW-0732">Signal</keyword>
<reference evidence="3" key="1">
    <citation type="journal article" date="2020" name="mSystems">
        <title>Genome- and Community-Level Interaction Insights into Carbon Utilization and Element Cycling Functions of Hydrothermarchaeota in Hydrothermal Sediment.</title>
        <authorList>
            <person name="Zhou Z."/>
            <person name="Liu Y."/>
            <person name="Xu W."/>
            <person name="Pan J."/>
            <person name="Luo Z.H."/>
            <person name="Li M."/>
        </authorList>
    </citation>
    <scope>NUCLEOTIDE SEQUENCE [LARGE SCALE GENOMIC DNA]</scope>
    <source>
        <strain evidence="3">SpSt-1224</strain>
    </source>
</reference>
<sequence>MKKTATGPNSPSPVKNQLLAAFFPLLLGLLAVTGVAGAGEKNPELPPAQPTHGISIDGILKYPEGFKHFTYASPAAKRGGELVLHDLGGFDKMNPFTLKGAAPAGLDTLVFEPLAVASLDEPFAAYGLIAQAIELAEDRLSVTFTLNPAARFSDGSPVRVEDVKFSLETLKSSQAHPFYQHYLQDISRAEILDERRIRFHFTRVNRELHLIAAQIPVLSEQFYRRHPFDAEGLTPPTGSGPYLVERVVPGRTITYRRNPDYWARDLNVRRGMFNFETITFKYFKDQIVSLEAFKAGEFDFMAINIAKQWARDLDGARFERGELVKREVPHHNNAGMQGFVINTRRPIFQDRRVRQALNLAFDFEWTNRTMFYDQYTPCDSYFSNSYLAARELPAGLELEYLEKFRQQLPAEVFTTPLTPVSTDPPHSLRGNLLRAVELLAEAGWRVENGVLRNRQGEVFSFEILLDSPSFERVMAPYVKNLQRLGMRVTYRQIDAALYMRRLNSFDFDMVVTVFGQSQSPGNEQRNYWHSTAADRPGSRNLAGIKDPVVDRLVDKVIYAETQEELVAASRALDRTLWYGYYVVPNWYLDSWRLTYRDTFAWPETLPLYYRPFQLLMTWWVK</sequence>
<dbReference type="InterPro" id="IPR000914">
    <property type="entry name" value="SBP_5_dom"/>
</dbReference>
<dbReference type="PANTHER" id="PTHR30290">
    <property type="entry name" value="PERIPLASMIC BINDING COMPONENT OF ABC TRANSPORTER"/>
    <property type="match status" value="1"/>
</dbReference>
<dbReference type="Proteomes" id="UP000885986">
    <property type="component" value="Unassembled WGS sequence"/>
</dbReference>
<dbReference type="PANTHER" id="PTHR30290:SF64">
    <property type="entry name" value="ABC TRANSPORTER PERIPLASMIC BINDING PROTEIN"/>
    <property type="match status" value="1"/>
</dbReference>
<dbReference type="CDD" id="cd08497">
    <property type="entry name" value="MbnE-like"/>
    <property type="match status" value="1"/>
</dbReference>
<dbReference type="InterPro" id="IPR030678">
    <property type="entry name" value="Peptide/Ni-bd"/>
</dbReference>
<evidence type="ECO:0000256" key="1">
    <source>
        <dbReference type="ARBA" id="ARBA00022729"/>
    </source>
</evidence>
<evidence type="ECO:0000259" key="2">
    <source>
        <dbReference type="Pfam" id="PF00496"/>
    </source>
</evidence>
<dbReference type="EMBL" id="DSDS01000184">
    <property type="protein sequence ID" value="HET98635.1"/>
    <property type="molecule type" value="Genomic_DNA"/>
</dbReference>